<feature type="region of interest" description="Disordered" evidence="2">
    <location>
        <begin position="2281"/>
        <end position="2317"/>
    </location>
</feature>
<dbReference type="OrthoDB" id="26525at2759"/>
<name>A0A9P0FFJ8_BRAAE</name>
<organism evidence="4 5">
    <name type="scientific">Brassicogethes aeneus</name>
    <name type="common">Rape pollen beetle</name>
    <name type="synonym">Meligethes aeneus</name>
    <dbReference type="NCBI Taxonomy" id="1431903"/>
    <lineage>
        <taxon>Eukaryota</taxon>
        <taxon>Metazoa</taxon>
        <taxon>Ecdysozoa</taxon>
        <taxon>Arthropoda</taxon>
        <taxon>Hexapoda</taxon>
        <taxon>Insecta</taxon>
        <taxon>Pterygota</taxon>
        <taxon>Neoptera</taxon>
        <taxon>Endopterygota</taxon>
        <taxon>Coleoptera</taxon>
        <taxon>Polyphaga</taxon>
        <taxon>Cucujiformia</taxon>
        <taxon>Nitidulidae</taxon>
        <taxon>Meligethinae</taxon>
        <taxon>Brassicogethes</taxon>
    </lineage>
</organism>
<dbReference type="Proteomes" id="UP001154078">
    <property type="component" value="Chromosome 2"/>
</dbReference>
<feature type="compositionally biased region" description="Basic and acidic residues" evidence="2">
    <location>
        <begin position="1072"/>
        <end position="1099"/>
    </location>
</feature>
<dbReference type="Pfam" id="PF00612">
    <property type="entry name" value="IQ"/>
    <property type="match status" value="3"/>
</dbReference>
<feature type="region of interest" description="Disordered" evidence="2">
    <location>
        <begin position="785"/>
        <end position="814"/>
    </location>
</feature>
<feature type="coiled-coil region" evidence="1">
    <location>
        <begin position="1416"/>
        <end position="1443"/>
    </location>
</feature>
<evidence type="ECO:0000259" key="3">
    <source>
        <dbReference type="SMART" id="SM00394"/>
    </source>
</evidence>
<feature type="compositionally biased region" description="Basic and acidic residues" evidence="2">
    <location>
        <begin position="2202"/>
        <end position="2263"/>
    </location>
</feature>
<feature type="compositionally biased region" description="Polar residues" evidence="2">
    <location>
        <begin position="2374"/>
        <end position="2388"/>
    </location>
</feature>
<dbReference type="SMART" id="SM00015">
    <property type="entry name" value="IQ"/>
    <property type="match status" value="3"/>
</dbReference>
<dbReference type="SMART" id="SM00394">
    <property type="entry name" value="RIIa"/>
    <property type="match status" value="1"/>
</dbReference>
<feature type="compositionally biased region" description="Basic and acidic residues" evidence="2">
    <location>
        <begin position="1283"/>
        <end position="1301"/>
    </location>
</feature>
<feature type="compositionally biased region" description="Basic and acidic residues" evidence="2">
    <location>
        <begin position="2800"/>
        <end position="2812"/>
    </location>
</feature>
<feature type="region of interest" description="Disordered" evidence="2">
    <location>
        <begin position="3116"/>
        <end position="3166"/>
    </location>
</feature>
<feature type="compositionally biased region" description="Basic and acidic residues" evidence="2">
    <location>
        <begin position="1828"/>
        <end position="1848"/>
    </location>
</feature>
<feature type="compositionally biased region" description="Basic and acidic residues" evidence="2">
    <location>
        <begin position="1203"/>
        <end position="1234"/>
    </location>
</feature>
<feature type="region of interest" description="Disordered" evidence="2">
    <location>
        <begin position="413"/>
        <end position="530"/>
    </location>
</feature>
<feature type="compositionally biased region" description="Polar residues" evidence="2">
    <location>
        <begin position="945"/>
        <end position="957"/>
    </location>
</feature>
<feature type="region of interest" description="Disordered" evidence="2">
    <location>
        <begin position="945"/>
        <end position="964"/>
    </location>
</feature>
<feature type="compositionally biased region" description="Basic and acidic residues" evidence="2">
    <location>
        <begin position="1634"/>
        <end position="1693"/>
    </location>
</feature>
<feature type="compositionally biased region" description="Basic and acidic residues" evidence="2">
    <location>
        <begin position="2389"/>
        <end position="2435"/>
    </location>
</feature>
<feature type="compositionally biased region" description="Polar residues" evidence="2">
    <location>
        <begin position="2958"/>
        <end position="2972"/>
    </location>
</feature>
<dbReference type="InterPro" id="IPR047579">
    <property type="entry name" value="DD_CABYR_SP17"/>
</dbReference>
<protein>
    <recommendedName>
        <fullName evidence="3">RIIa domain-containing protein</fullName>
    </recommendedName>
</protein>
<keyword evidence="1" id="KW-0175">Coiled coil</keyword>
<sequence length="3181" mass="361958">MDSDSDMIVKRVSVPMGLEELMEGLSKEVLLKKPKDLCEFAAEYFSRLLELRHKGSYKGNKIKIFKQTLTVIVIGTSFRNITSGSKHISKEKIEEFMRINIKESERVNKKRTVRESSTEPIGYKRTQPGKTVINIETTTRISRKDTTTKDVKRRSTVSTETRSEHRKHSTSRSSNSNSNSSRRETLNEKGKKISPRESSESKRSSSKESSRSRKNYSERYSRTSNASKERLSSEKSSSSERLLGKKGGAAVAVAEGVAITKAKKSKSENKETIDNQINENIVASSNIQENSATSNQKIKEKTQKIRNSPDIKDNTLDDSFSDHFSDATPNLEDLLLDDKTVTSTENSFDNVEKSKHSLEIIETISENVQNEETVHSKISEEEIIVDSNKRTIIERVNLKKEFNTAEGTNVDELQLKNEDKRTKEKQELKTETKNTMNGAKVDSKIPITETKTTEKDQKMDRDKKENANNDGLNQIETPDKTVKVKTLQKGKQVVEDDEDDKGASESDENFQKDFKISTDDKEKSNQNDIEAKTEEVFEERIIIEETNAGKRLDNNKIEHPIEFKEIPDTDNELTKEKNNTDNAKLETLINKEETHGQILENKDNINNVNLKEEVKYVEEQNLNTSNKDSISNKSNASNNKNISTNSIDNENIVDVAKNQETNKIEENTDDVNKKYENIPSDEIKESTLNKEEQFEITEIAAVAKEELNVINHLHETQNDNQADNSLNLEPKIEVIDGKIIKQIVSNTEPELTNIDVKEINNKEEEIKDSNKKEACEIIDAKENKINEEKREVSEGPDMNNSTDPKITKSAENDLPEAIITKENTSFLKNIVNKIEKTFQSKSRTKEGADNKYDTKGDTNIKDSEENNVNKDVIIPSTKSFDVNELGKETDGASKIENENARNALKSTEKFEDNKGDISVIKNHDSALFIQNEQSHVFRNDNSHSITQDHTLQSNESTSKSDRVLQEKATPINAEIANSIKSFEINQLTNKFDGESKTEDEKDVSRDVLRSPKSIVNKIKKTLSKSSIQQQTDSNIDDTKKDEIKIVKDSEENSNKDNIIPSNKSFDGNDLNKGIDETSIKGKGSRDVLKSPDSEENSYKDNKVDILKYPVQKLEKLITNSGEAAIDTVDKNDTNKKNVSNNENNEIEVKSKPDNENIVQENLEKSTMDDSESIHDDFSNSAKQEELALIEKDLITFTSGRKKREIDLSQEREDLSQETKDNLEPTETKTKDSKKAYTGKTSPDIKQNEESESKKVCKSKEVQNLDEEIDGKDESSKAIQGKGNLEETKQSETRNSKTHVDTGETTNLIESKDTKLEKQNINEETNNPNDSKQITEKIEEKLKDDLEGNKKSPDSIDAEDTKHTSSSTDSPEKAKKKLVQQDSQKKVSFDTNPVRIIETSDNNIEDTITFGDSNSIIKVLDKNIDHVEEEIDKLLNSAKGVDEKSTLVKGDPIKEEVDELLSSTESVGLKRCKSVINKLDEINKPEKTLSLDENSVKTKSFDLKDLRKEINNAAGDNKTAKEDEKYDKEIGGNVENEEKPIVVKKEDISSFIDNERSDVFKDGQFIKLNLNDENSSVLKEDLQVMDTIEKELEKEIISNEDNSSINKEDNNMDNEIEKELKTKTDLGEENSSKQQNEEPKKEIENNNEDKRKIKEQTNKEFDKEMQNVDQIKENVSKEHGEELKVKIKSEDNHVDNMQVEETNKEGLEKDITGNKVKEEIEHSITKEDTINDNILGDQMPTKSKENVKNNITEETVTKELEKPADPMDNIEKEDNCVDKTLVKETIEEHEKEVQNLDRIEETSSKIHSEEIKHEIEQKYNNVVKTNVEENTKKEELRKEKDIVEQKVNEENIEDTINSKILDNQTPKKSNTGLEEYDKTNKIKDVVAKELEKDKKSEDHGEESSPKQQEEDSKRISEVNIMNNKEETDHLENEEKPIIVNKEDINSFIDNEKSDIFRDGNFIKLNLNEEINIDNVGNSSLKNQNMQGGEPKNMDITVKEIKTDCIEENNAKNKINEDKNVEKTKEDKNNSEILGNEMETKLETENNTTDKTDKNSPKTNNTIRNEESPKTTKNVNTKKQSKIPETDVKKLSKNKSLNKPYIKNKSLSQDNIKVNEAPNKTTNSKLKRNKSVDVVKNSRIPEHKSRIPTPNKANPNINNKGNGKDTSPRLKMGIVDLNKNLMDSDHLKKSPRVLSGKKSLQLTDEAKEESKEEDSVKENKGLENKKEISTEDKNNFKDDDEQKKQEYKENIKEGSEESKKNTGRKIVHEVLQEKKESIIEKNINSDNEVRKENVSREEEEETVKDVNEESTTEKNKKLNQITGKENDLKIVDCDVSSLEKENAENDLEIQNTANKIEDPELGEKGQNKKTIEIISAKNNAKNQEVSSKSQNNEDGKDTKNEIKHKEEFNVNEKEEKQEKNKISKEITEEEKQSRFDSSKLSNELKQIHEDAKLSSFKTSYNPYALRQEIKKASQEKSDNSVEIKNGLIDVAAALKIQKNWRKFKNKSKKNKEALKEKNVLTISEVMAAIKIQNSWRKYKNKAINKDNKTVKNNKIKISDVMAALKIQNSWKKYKLKKSKNNDDFYKSALLIQKLWRGFKVRKVQSEGKLFGLLKDDDKIKKIEELKSPTEHLKTNSHHSAASKIQALWRGFKVRENILGVQNKLQLMENNENSNKNKTLSESDIMKAATKIQANTRGYLQRKKLKEHTNTLMAIDEDTNKESANTLTDDEILHTLKQLDKIEIPKDDLTNGRTRLTRSITVDEPEHKKRIYGLLTNSHSLNIDEGVVVDEEDNDLMDSNNNFDEKSDLTPLESEVKQEIDRICKTAEVRENVDDSKINTDNINKIKDHSDVDNRACKPLLTTENKNKQSNTIEHDSNSNKHSNKSSDKLYAGKASGDDLNTDYENAPTRPLTSERDNENKQANGKHMKSKDGSEISNDDIKQNVHKTDTVEELEERPISIDSTDSADTVILNENYNKDNENQSKGNKEESANTENKKSKVNLFDIAQLRHELEEAGLIHHKHFTSFEDVDSNIDKNSDNNVESHYDVTLPKDVKDVIDEETKLYKSRSSESLAPILEEQDSINEDAKTKFINEGVQVDSPNEIRLVHTGEFHDTVVIPLSPRSSKSSSKTPDVDEKVGGNVGEAKSQVDSSMQTTPPRTQAHLSGEESVPPGQVFVIIADWFS</sequence>
<feature type="region of interest" description="Disordered" evidence="2">
    <location>
        <begin position="1047"/>
        <end position="1099"/>
    </location>
</feature>
<feature type="compositionally biased region" description="Basic and acidic residues" evidence="2">
    <location>
        <begin position="181"/>
        <end position="233"/>
    </location>
</feature>
<evidence type="ECO:0000256" key="2">
    <source>
        <dbReference type="SAM" id="MobiDB-lite"/>
    </source>
</evidence>
<evidence type="ECO:0000313" key="5">
    <source>
        <dbReference type="Proteomes" id="UP001154078"/>
    </source>
</evidence>
<feature type="compositionally biased region" description="Polar residues" evidence="2">
    <location>
        <begin position="2859"/>
        <end position="2869"/>
    </location>
</feature>
<feature type="region of interest" description="Disordered" evidence="2">
    <location>
        <begin position="2342"/>
        <end position="2440"/>
    </location>
</feature>
<feature type="compositionally biased region" description="Basic and acidic residues" evidence="2">
    <location>
        <begin position="451"/>
        <end position="467"/>
    </location>
</feature>
<dbReference type="InterPro" id="IPR000048">
    <property type="entry name" value="IQ_motif_EF-hand-BS"/>
</dbReference>
<feature type="domain" description="RIIa" evidence="3">
    <location>
        <begin position="16"/>
        <end position="53"/>
    </location>
</feature>
<dbReference type="CDD" id="cd12100">
    <property type="entry name" value="DD_CABYR_SP17"/>
    <property type="match status" value="1"/>
</dbReference>
<gene>
    <name evidence="4" type="ORF">MELIAE_LOCUS4390</name>
</gene>
<feature type="region of interest" description="Disordered" evidence="2">
    <location>
        <begin position="2791"/>
        <end position="2812"/>
    </location>
</feature>
<feature type="compositionally biased region" description="Basic and acidic residues" evidence="2">
    <location>
        <begin position="2285"/>
        <end position="2294"/>
    </location>
</feature>
<keyword evidence="5" id="KW-1185">Reference proteome</keyword>
<feature type="compositionally biased region" description="Low complexity" evidence="2">
    <location>
        <begin position="623"/>
        <end position="645"/>
    </location>
</feature>
<feature type="compositionally biased region" description="Polar residues" evidence="2">
    <location>
        <begin position="2103"/>
        <end position="2122"/>
    </location>
</feature>
<evidence type="ECO:0000313" key="4">
    <source>
        <dbReference type="EMBL" id="CAH0551868.1"/>
    </source>
</evidence>
<feature type="compositionally biased region" description="Basic and acidic residues" evidence="2">
    <location>
        <begin position="2301"/>
        <end position="2314"/>
    </location>
</feature>
<dbReference type="Pfam" id="PF02197">
    <property type="entry name" value="RIIa"/>
    <property type="match status" value="1"/>
</dbReference>
<feature type="compositionally biased region" description="Basic and acidic residues" evidence="2">
    <location>
        <begin position="1874"/>
        <end position="1915"/>
    </location>
</feature>
<feature type="compositionally biased region" description="Basic and acidic residues" evidence="2">
    <location>
        <begin position="1332"/>
        <end position="1362"/>
    </location>
</feature>
<feature type="region of interest" description="Disordered" evidence="2">
    <location>
        <begin position="1131"/>
        <end position="1156"/>
    </location>
</feature>
<feature type="region of interest" description="Disordered" evidence="2">
    <location>
        <begin position="2858"/>
        <end position="2994"/>
    </location>
</feature>
<feature type="compositionally biased region" description="Polar residues" evidence="2">
    <location>
        <begin position="1055"/>
        <end position="1065"/>
    </location>
</feature>
<dbReference type="Gene3D" id="1.20.890.10">
    <property type="entry name" value="cAMP-dependent protein kinase regulatory subunit, dimerization-anchoring domain"/>
    <property type="match status" value="1"/>
</dbReference>
<feature type="compositionally biased region" description="Basic and acidic residues" evidence="2">
    <location>
        <begin position="1922"/>
        <end position="1934"/>
    </location>
</feature>
<feature type="compositionally biased region" description="Basic and acidic residues" evidence="2">
    <location>
        <begin position="1605"/>
        <end position="1625"/>
    </location>
</feature>
<dbReference type="InterPro" id="IPR003117">
    <property type="entry name" value="cAMP_dep_PK_reg_su_I/II_a/b"/>
</dbReference>
<feature type="compositionally biased region" description="Basic and acidic residues" evidence="2">
    <location>
        <begin position="1245"/>
        <end position="1262"/>
    </location>
</feature>
<feature type="region of interest" description="Disordered" evidence="2">
    <location>
        <begin position="1199"/>
        <end position="1386"/>
    </location>
</feature>
<feature type="region of interest" description="Disordered" evidence="2">
    <location>
        <begin position="108"/>
        <end position="249"/>
    </location>
</feature>
<evidence type="ECO:0000256" key="1">
    <source>
        <dbReference type="SAM" id="Coils"/>
    </source>
</evidence>
<feature type="region of interest" description="Disordered" evidence="2">
    <location>
        <begin position="1828"/>
        <end position="1934"/>
    </location>
</feature>
<feature type="compositionally biased region" description="Basic and acidic residues" evidence="2">
    <location>
        <begin position="2973"/>
        <end position="2994"/>
    </location>
</feature>
<feature type="compositionally biased region" description="Basic and acidic residues" evidence="2">
    <location>
        <begin position="1754"/>
        <end position="1775"/>
    </location>
</feature>
<dbReference type="CDD" id="cd23767">
    <property type="entry name" value="IQCD"/>
    <property type="match status" value="2"/>
</dbReference>
<accession>A0A9P0FFJ8</accession>
<dbReference type="PROSITE" id="PS50096">
    <property type="entry name" value="IQ"/>
    <property type="match status" value="2"/>
</dbReference>
<proteinExistence type="predicted"/>
<feature type="region of interest" description="Disordered" evidence="2">
    <location>
        <begin position="622"/>
        <end position="645"/>
    </location>
</feature>
<feature type="compositionally biased region" description="Basic and acidic residues" evidence="2">
    <location>
        <begin position="2036"/>
        <end position="2054"/>
    </location>
</feature>
<feature type="compositionally biased region" description="Polar residues" evidence="2">
    <location>
        <begin position="1321"/>
        <end position="1331"/>
    </location>
</feature>
<feature type="compositionally biased region" description="Low complexity" evidence="2">
    <location>
        <begin position="171"/>
        <end position="180"/>
    </location>
</feature>
<feature type="compositionally biased region" description="Basic and acidic residues" evidence="2">
    <location>
        <begin position="413"/>
        <end position="432"/>
    </location>
</feature>
<feature type="compositionally biased region" description="Basic and acidic residues" evidence="2">
    <location>
        <begin position="2353"/>
        <end position="2369"/>
    </location>
</feature>
<feature type="compositionally biased region" description="Basic and acidic residues" evidence="2">
    <location>
        <begin position="108"/>
        <end position="117"/>
    </location>
</feature>
<feature type="region of interest" description="Disordered" evidence="2">
    <location>
        <begin position="1593"/>
        <end position="1775"/>
    </location>
</feature>
<feature type="compositionally biased region" description="Basic and acidic residues" evidence="2">
    <location>
        <begin position="501"/>
        <end position="530"/>
    </location>
</feature>
<feature type="compositionally biased region" description="Polar residues" evidence="2">
    <location>
        <begin position="1853"/>
        <end position="1871"/>
    </location>
</feature>
<dbReference type="EMBL" id="OV121133">
    <property type="protein sequence ID" value="CAH0551868.1"/>
    <property type="molecule type" value="Genomic_DNA"/>
</dbReference>
<feature type="region of interest" description="Disordered" evidence="2">
    <location>
        <begin position="2015"/>
        <end position="2263"/>
    </location>
</feature>
<feature type="compositionally biased region" description="Basic and acidic residues" evidence="2">
    <location>
        <begin position="1700"/>
        <end position="1728"/>
    </location>
</feature>
<feature type="compositionally biased region" description="Low complexity" evidence="2">
    <location>
        <begin position="2145"/>
        <end position="2159"/>
    </location>
</feature>
<feature type="compositionally biased region" description="Basic and acidic residues" evidence="2">
    <location>
        <begin position="2015"/>
        <end position="2028"/>
    </location>
</feature>
<feature type="compositionally biased region" description="Basic and acidic residues" evidence="2">
    <location>
        <begin position="2927"/>
        <end position="2947"/>
    </location>
</feature>
<feature type="compositionally biased region" description="Basic and acidic residues" evidence="2">
    <location>
        <begin position="1309"/>
        <end position="1320"/>
    </location>
</feature>
<dbReference type="Gene3D" id="1.20.5.190">
    <property type="match status" value="3"/>
</dbReference>
<reference evidence="4" key="1">
    <citation type="submission" date="2021-12" db="EMBL/GenBank/DDBJ databases">
        <authorList>
            <person name="King R."/>
        </authorList>
    </citation>
    <scope>NUCLEOTIDE SEQUENCE</scope>
</reference>
<dbReference type="SUPFAM" id="SSF47391">
    <property type="entry name" value="Dimerization-anchoring domain of cAMP-dependent PK regulatory subunit"/>
    <property type="match status" value="1"/>
</dbReference>
<feature type="region of interest" description="Disordered" evidence="2">
    <location>
        <begin position="840"/>
        <end position="863"/>
    </location>
</feature>
<feature type="compositionally biased region" description="Polar residues" evidence="2">
    <location>
        <begin position="3145"/>
        <end position="3160"/>
    </location>
</feature>